<organism evidence="3 4">
    <name type="scientific">Porites evermanni</name>
    <dbReference type="NCBI Taxonomy" id="104178"/>
    <lineage>
        <taxon>Eukaryota</taxon>
        <taxon>Metazoa</taxon>
        <taxon>Cnidaria</taxon>
        <taxon>Anthozoa</taxon>
        <taxon>Hexacorallia</taxon>
        <taxon>Scleractinia</taxon>
        <taxon>Fungiina</taxon>
        <taxon>Poritidae</taxon>
        <taxon>Porites</taxon>
    </lineage>
</organism>
<evidence type="ECO:0000256" key="2">
    <source>
        <dbReference type="SAM" id="MobiDB-lite"/>
    </source>
</evidence>
<dbReference type="PANTHER" id="PTHR31281">
    <property type="entry name" value="PROTEIN FAM219A"/>
    <property type="match status" value="1"/>
</dbReference>
<protein>
    <recommendedName>
        <fullName evidence="5">Protein FAM219A</fullName>
    </recommendedName>
</protein>
<comment type="caution">
    <text evidence="3">The sequence shown here is derived from an EMBL/GenBank/DDBJ whole genome shotgun (WGS) entry which is preliminary data.</text>
</comment>
<sequence>MSSQSNGRFVSLPDSENDSKVITKEDVSLSRLTKPSPLQKRLEEQLQKSRKSTTSNGTLRKGHTNGVSSSKNGTIRHSSNSDERPLFQVESDSDEELNVTHFTKPPNVSVTQNSKNLADCTQQLLKDGYRLDEISDEEDLDLIPPRPVDDRCQCCGAVTLQGCVIS</sequence>
<accession>A0ABN8SPJ8</accession>
<feature type="compositionally biased region" description="Basic and acidic residues" evidence="2">
    <location>
        <begin position="17"/>
        <end position="28"/>
    </location>
</feature>
<keyword evidence="4" id="KW-1185">Reference proteome</keyword>
<dbReference type="PANTHER" id="PTHR31281:SF3">
    <property type="entry name" value="PROTEIN FAM219A"/>
    <property type="match status" value="1"/>
</dbReference>
<comment type="similarity">
    <text evidence="1">Belongs to the FAM219 family.</text>
</comment>
<proteinExistence type="inferred from homology"/>
<dbReference type="InterPro" id="IPR029339">
    <property type="entry name" value="FAM219"/>
</dbReference>
<dbReference type="Pfam" id="PF15260">
    <property type="entry name" value="FAM219A"/>
    <property type="match status" value="1"/>
</dbReference>
<evidence type="ECO:0008006" key="5">
    <source>
        <dbReference type="Google" id="ProtNLM"/>
    </source>
</evidence>
<dbReference type="Proteomes" id="UP001159427">
    <property type="component" value="Unassembled WGS sequence"/>
</dbReference>
<evidence type="ECO:0000313" key="4">
    <source>
        <dbReference type="Proteomes" id="UP001159427"/>
    </source>
</evidence>
<dbReference type="EMBL" id="CALNXI010003471">
    <property type="protein sequence ID" value="CAH3193388.1"/>
    <property type="molecule type" value="Genomic_DNA"/>
</dbReference>
<feature type="region of interest" description="Disordered" evidence="2">
    <location>
        <begin position="1"/>
        <end position="94"/>
    </location>
</feature>
<reference evidence="3 4" key="1">
    <citation type="submission" date="2022-05" db="EMBL/GenBank/DDBJ databases">
        <authorList>
            <consortium name="Genoscope - CEA"/>
            <person name="William W."/>
        </authorList>
    </citation>
    <scope>NUCLEOTIDE SEQUENCE [LARGE SCALE GENOMIC DNA]</scope>
</reference>
<evidence type="ECO:0000256" key="1">
    <source>
        <dbReference type="ARBA" id="ARBA00010549"/>
    </source>
</evidence>
<gene>
    <name evidence="3" type="ORF">PEVE_00025748</name>
</gene>
<name>A0ABN8SPJ8_9CNID</name>
<feature type="compositionally biased region" description="Polar residues" evidence="2">
    <location>
        <begin position="65"/>
        <end position="78"/>
    </location>
</feature>
<evidence type="ECO:0000313" key="3">
    <source>
        <dbReference type="EMBL" id="CAH3193388.1"/>
    </source>
</evidence>